<evidence type="ECO:0000256" key="5">
    <source>
        <dbReference type="ARBA" id="ARBA00023136"/>
    </source>
</evidence>
<gene>
    <name evidence="7" type="ORF">DFR56_106199</name>
</gene>
<keyword evidence="8" id="KW-1185">Reference proteome</keyword>
<feature type="transmembrane region" description="Helical" evidence="6">
    <location>
        <begin position="292"/>
        <end position="317"/>
    </location>
</feature>
<feature type="transmembrane region" description="Helical" evidence="6">
    <location>
        <begin position="218"/>
        <end position="241"/>
    </location>
</feature>
<evidence type="ECO:0000256" key="4">
    <source>
        <dbReference type="ARBA" id="ARBA00022989"/>
    </source>
</evidence>
<name>A0A2V3WE87_9BACI</name>
<dbReference type="InterPro" id="IPR043428">
    <property type="entry name" value="LivM-like"/>
</dbReference>
<dbReference type="GO" id="GO:0015658">
    <property type="term" value="F:branched-chain amino acid transmembrane transporter activity"/>
    <property type="evidence" value="ECO:0007669"/>
    <property type="project" value="InterPro"/>
</dbReference>
<evidence type="ECO:0000256" key="1">
    <source>
        <dbReference type="ARBA" id="ARBA00004651"/>
    </source>
</evidence>
<dbReference type="GO" id="GO:0005886">
    <property type="term" value="C:plasma membrane"/>
    <property type="evidence" value="ECO:0007669"/>
    <property type="project" value="UniProtKB-SubCell"/>
</dbReference>
<dbReference type="InterPro" id="IPR001851">
    <property type="entry name" value="ABC_transp_permease"/>
</dbReference>
<feature type="transmembrane region" description="Helical" evidence="6">
    <location>
        <begin position="61"/>
        <end position="78"/>
    </location>
</feature>
<comment type="caution">
    <text evidence="7">The sequence shown here is derived from an EMBL/GenBank/DDBJ whole genome shotgun (WGS) entry which is preliminary data.</text>
</comment>
<dbReference type="Proteomes" id="UP000247978">
    <property type="component" value="Unassembled WGS sequence"/>
</dbReference>
<reference evidence="7 8" key="1">
    <citation type="submission" date="2018-05" db="EMBL/GenBank/DDBJ databases">
        <title>Genomic Encyclopedia of Type Strains, Phase IV (KMG-IV): sequencing the most valuable type-strain genomes for metagenomic binning, comparative biology and taxonomic classification.</title>
        <authorList>
            <person name="Goeker M."/>
        </authorList>
    </citation>
    <scope>NUCLEOTIDE SEQUENCE [LARGE SCALE GENOMIC DNA]</scope>
    <source>
        <strain evidence="7 8">DSM 28556</strain>
    </source>
</reference>
<dbReference type="EMBL" id="QJJQ01000006">
    <property type="protein sequence ID" value="PXW87129.1"/>
    <property type="molecule type" value="Genomic_DNA"/>
</dbReference>
<keyword evidence="4 6" id="KW-1133">Transmembrane helix</keyword>
<evidence type="ECO:0000256" key="3">
    <source>
        <dbReference type="ARBA" id="ARBA00022692"/>
    </source>
</evidence>
<evidence type="ECO:0000313" key="8">
    <source>
        <dbReference type="Proteomes" id="UP000247978"/>
    </source>
</evidence>
<sequence length="343" mass="37693">MKKMKELGYSKMGLIIGGIVLFFLPFLITNPYFIYVVNLILIYIILTLGLDLLVGYTGQVSLGHAGLFGIGAYSTALFSTKLDYSFWVTLPLATIITTMIGFVVGFIGLKLVEEYLVMATLAFGTILWLVFLNWSDLTGGPMGVSAIPAPPTIRIGSILEYGFNKYIDYYPLFVAFVLLSIFVTRLIIRSGFGRACTAIRDDELAAQAMGIPVFKTKVVMFTISSAYCGVAGALYAHFLHVVSPETFAFAMSVTILTMVMIGGQGSIIGAILGATLLTVTSEALRSTPELRMMIYGLLIILVMMFFPRGIMGLMHLFKEKFIKNKTVNTVVNSEVKKEGLRYE</sequence>
<dbReference type="OrthoDB" id="9789927at2"/>
<dbReference type="PANTHER" id="PTHR30482">
    <property type="entry name" value="HIGH-AFFINITY BRANCHED-CHAIN AMINO ACID TRANSPORT SYSTEM PERMEASE"/>
    <property type="match status" value="1"/>
</dbReference>
<dbReference type="AlphaFoldDB" id="A0A2V3WE87"/>
<evidence type="ECO:0000313" key="7">
    <source>
        <dbReference type="EMBL" id="PXW87129.1"/>
    </source>
</evidence>
<feature type="transmembrane region" description="Helical" evidence="6">
    <location>
        <begin position="115"/>
        <end position="134"/>
    </location>
</feature>
<comment type="subcellular location">
    <subcellularLocation>
        <location evidence="1">Cell membrane</location>
        <topology evidence="1">Multi-pass membrane protein</topology>
    </subcellularLocation>
</comment>
<evidence type="ECO:0000256" key="6">
    <source>
        <dbReference type="SAM" id="Phobius"/>
    </source>
</evidence>
<keyword evidence="3 6" id="KW-0812">Transmembrane</keyword>
<feature type="transmembrane region" description="Helical" evidence="6">
    <location>
        <begin position="12"/>
        <end position="28"/>
    </location>
</feature>
<feature type="transmembrane region" description="Helical" evidence="6">
    <location>
        <begin position="247"/>
        <end position="280"/>
    </location>
</feature>
<evidence type="ECO:0000256" key="2">
    <source>
        <dbReference type="ARBA" id="ARBA00022475"/>
    </source>
</evidence>
<proteinExistence type="predicted"/>
<feature type="transmembrane region" description="Helical" evidence="6">
    <location>
        <begin position="84"/>
        <end position="108"/>
    </location>
</feature>
<keyword evidence="2" id="KW-1003">Cell membrane</keyword>
<organism evidence="7 8">
    <name type="scientific">Pseudogracilibacillus auburnensis</name>
    <dbReference type="NCBI Taxonomy" id="1494959"/>
    <lineage>
        <taxon>Bacteria</taxon>
        <taxon>Bacillati</taxon>
        <taxon>Bacillota</taxon>
        <taxon>Bacilli</taxon>
        <taxon>Bacillales</taxon>
        <taxon>Bacillaceae</taxon>
        <taxon>Pseudogracilibacillus</taxon>
    </lineage>
</organism>
<feature type="transmembrane region" description="Helical" evidence="6">
    <location>
        <begin position="169"/>
        <end position="188"/>
    </location>
</feature>
<accession>A0A2V3WE87</accession>
<feature type="transmembrane region" description="Helical" evidence="6">
    <location>
        <begin position="34"/>
        <end position="54"/>
    </location>
</feature>
<dbReference type="RefSeq" id="WP_110395355.1">
    <property type="nucleotide sequence ID" value="NZ_JBHUHB010000001.1"/>
</dbReference>
<dbReference type="Pfam" id="PF02653">
    <property type="entry name" value="BPD_transp_2"/>
    <property type="match status" value="1"/>
</dbReference>
<dbReference type="PANTHER" id="PTHR30482:SF10">
    <property type="entry name" value="HIGH-AFFINITY BRANCHED-CHAIN AMINO ACID TRANSPORT PROTEIN BRAE"/>
    <property type="match status" value="1"/>
</dbReference>
<keyword evidence="5 6" id="KW-0472">Membrane</keyword>
<protein>
    <submittedName>
        <fullName evidence="7">Amino acid/amide ABC transporter membrane protein 2 (HAAT family)</fullName>
    </submittedName>
</protein>
<dbReference type="CDD" id="cd06581">
    <property type="entry name" value="TM_PBP1_LivM_like"/>
    <property type="match status" value="1"/>
</dbReference>